<gene>
    <name evidence="4" type="ORF">FPRO05_06689</name>
</gene>
<dbReference type="PANTHER" id="PTHR35392">
    <property type="entry name" value="ZN(II)2CYS6 TRANSCRIPTION FACTOR (EUROFUNG)-RELATED-RELATED"/>
    <property type="match status" value="1"/>
</dbReference>
<organism evidence="4 5">
    <name type="scientific">Gibberella intermedia</name>
    <name type="common">Bulb rot disease fungus</name>
    <name type="synonym">Fusarium proliferatum</name>
    <dbReference type="NCBI Taxonomy" id="948311"/>
    <lineage>
        <taxon>Eukaryota</taxon>
        <taxon>Fungi</taxon>
        <taxon>Dikarya</taxon>
        <taxon>Ascomycota</taxon>
        <taxon>Pezizomycotina</taxon>
        <taxon>Sordariomycetes</taxon>
        <taxon>Hypocreomycetidae</taxon>
        <taxon>Hypocreales</taxon>
        <taxon>Nectriaceae</taxon>
        <taxon>Fusarium</taxon>
        <taxon>Fusarium fujikuroi species complex</taxon>
    </lineage>
</organism>
<feature type="region of interest" description="Disordered" evidence="2">
    <location>
        <begin position="1"/>
        <end position="20"/>
    </location>
</feature>
<reference evidence="4 5" key="1">
    <citation type="submission" date="2017-12" db="EMBL/GenBank/DDBJ databases">
        <title>Genome sequence of the mycotoxigenic crop pathogen Fusarium proliferatum, strain ITEM 2341 from Date Palm.</title>
        <authorList>
            <person name="Almiman B.F."/>
            <person name="Shittu T.A."/>
            <person name="Muthumeenakshi S."/>
            <person name="Baroncelli R."/>
            <person name="Sreenivasaprasada S."/>
        </authorList>
    </citation>
    <scope>NUCLEOTIDE SEQUENCE [LARGE SCALE GENOMIC DNA]</scope>
    <source>
        <strain evidence="4 5">ITEM 2341</strain>
    </source>
</reference>
<feature type="compositionally biased region" description="Polar residues" evidence="2">
    <location>
        <begin position="88"/>
        <end position="105"/>
    </location>
</feature>
<dbReference type="Proteomes" id="UP000251714">
    <property type="component" value="Unassembled WGS sequence"/>
</dbReference>
<dbReference type="InterPro" id="IPR001138">
    <property type="entry name" value="Zn2Cys6_DnaBD"/>
</dbReference>
<proteinExistence type="predicted"/>
<dbReference type="GO" id="GO:0000981">
    <property type="term" value="F:DNA-binding transcription factor activity, RNA polymerase II-specific"/>
    <property type="evidence" value="ECO:0007669"/>
    <property type="project" value="InterPro"/>
</dbReference>
<dbReference type="CDD" id="cd00067">
    <property type="entry name" value="GAL4"/>
    <property type="match status" value="1"/>
</dbReference>
<keyword evidence="1" id="KW-0539">Nucleus</keyword>
<sequence>MASVHSRPSPNSSSSYEFESVPDDESWQYIDYTATGSGPSSIGFLSDPASGSLGSFAMVGNVHGTPSPFIPGNTPSPYAAGNTPPPYTSGNNSSPFMLGNTPSPTAASPLLLEEMDPSAFFAANASSFQPQPSNTNTDIFASTADGGFTQPQDFLTPQQYLFSQQNTNQFQPQGLNGMLKRRTASPQGQDTDAAADMALMQNFTADMFSIDANEQVQVPQVNFNMQQPLQSDPNVPPWNPTNTGGNDAIFIMDDFNNSPSPVSNYSPSSMNSSKASPSGAKSPVSIPIRKVKVGKVEKKKKAEQSGKFVIVTPKSISAHAGRENPFECFEAMNRTSQRGRKGPLANATKENALQVRRQGACFCCHSRKVKCDLERPCKSCKKLMVQVPQVVCWQFSDFVTILFPVYIRGHLESKAMAKFTRENIAGFHIQGLEQVCSVELFSGPRFSTVLALQAKFFTPTNAEVQNHWQLHNLGQNKVELRANKAANLGIDLEKSAERDNLRKRTKRYIQDLLNEPEFVAQVTDSITSTYLPAKLLRIVKEYADETESLMVKRALSIYCMHYIMTRQLCLTQQTTDSLRSVGMIEQGPNYVTPRVLARQIKSIVDELMHREVQSLFELFNRSLKPKSRREWAPCTAAFLVLCLFMEAVETAADTFVLAQNEINMRNSARPEYERSLALNTCAEVENMPFKQFAYQFHQVYQTHSKEANSKGFNPVLDISFAEKGELDGPAVRFSAQLRELLFGDSLLFWKESQKLIIVRFTSGQELQFLAATDMIPNTSTHPFPMDPQTLYTGRLVARFLISFQDERSIFEDLV</sequence>
<evidence type="ECO:0000256" key="2">
    <source>
        <dbReference type="SAM" id="MobiDB-lite"/>
    </source>
</evidence>
<dbReference type="GO" id="GO:0008270">
    <property type="term" value="F:zinc ion binding"/>
    <property type="evidence" value="ECO:0007669"/>
    <property type="project" value="InterPro"/>
</dbReference>
<comment type="caution">
    <text evidence="4">The sequence shown here is derived from an EMBL/GenBank/DDBJ whole genome shotgun (WGS) entry which is preliminary data.</text>
</comment>
<evidence type="ECO:0000313" key="4">
    <source>
        <dbReference type="EMBL" id="RBA09552.1"/>
    </source>
</evidence>
<dbReference type="PROSITE" id="PS50048">
    <property type="entry name" value="ZN2_CY6_FUNGAL_2"/>
    <property type="match status" value="1"/>
</dbReference>
<name>A0A365MM80_GIBIN</name>
<dbReference type="InterPro" id="IPR052973">
    <property type="entry name" value="Fungal_sec-metab_reg_TF"/>
</dbReference>
<protein>
    <recommendedName>
        <fullName evidence="3">Zn(2)-C6 fungal-type domain-containing protein</fullName>
    </recommendedName>
</protein>
<accession>A0A365MM80</accession>
<evidence type="ECO:0000313" key="5">
    <source>
        <dbReference type="Proteomes" id="UP000251714"/>
    </source>
</evidence>
<evidence type="ECO:0000256" key="1">
    <source>
        <dbReference type="ARBA" id="ARBA00023242"/>
    </source>
</evidence>
<dbReference type="PANTHER" id="PTHR35392:SF5">
    <property type="entry name" value="ZN(2)-C6 FUNGAL-TYPE DOMAIN-CONTAINING PROTEIN"/>
    <property type="match status" value="1"/>
</dbReference>
<feature type="region of interest" description="Disordered" evidence="2">
    <location>
        <begin position="67"/>
        <end position="105"/>
    </location>
</feature>
<evidence type="ECO:0000259" key="3">
    <source>
        <dbReference type="PROSITE" id="PS50048"/>
    </source>
</evidence>
<dbReference type="InterPro" id="IPR036864">
    <property type="entry name" value="Zn2-C6_fun-type_DNA-bd_sf"/>
</dbReference>
<dbReference type="EMBL" id="PKMI01000083">
    <property type="protein sequence ID" value="RBA09552.1"/>
    <property type="molecule type" value="Genomic_DNA"/>
</dbReference>
<feature type="domain" description="Zn(2)-C6 fungal-type" evidence="3">
    <location>
        <begin position="360"/>
        <end position="392"/>
    </location>
</feature>
<feature type="region of interest" description="Disordered" evidence="2">
    <location>
        <begin position="260"/>
        <end position="283"/>
    </location>
</feature>
<dbReference type="AlphaFoldDB" id="A0A365MM80"/>
<feature type="compositionally biased region" description="Low complexity" evidence="2">
    <location>
        <begin position="1"/>
        <end position="19"/>
    </location>
</feature>
<dbReference type="SUPFAM" id="SSF57701">
    <property type="entry name" value="Zn2/Cys6 DNA-binding domain"/>
    <property type="match status" value="1"/>
</dbReference>